<reference evidence="4 5" key="1">
    <citation type="journal article" date="2015" name="Stand. Genomic Sci.">
        <title>Genomic Encyclopedia of Bacterial and Archaeal Type Strains, Phase III: the genomes of soil and plant-associated and newly described type strains.</title>
        <authorList>
            <person name="Whitman W.B."/>
            <person name="Woyke T."/>
            <person name="Klenk H.P."/>
            <person name="Zhou Y."/>
            <person name="Lilburn T.G."/>
            <person name="Beck B.J."/>
            <person name="De Vos P."/>
            <person name="Vandamme P."/>
            <person name="Eisen J.A."/>
            <person name="Garrity G."/>
            <person name="Hugenholtz P."/>
            <person name="Kyrpides N.C."/>
        </authorList>
    </citation>
    <scope>NUCLEOTIDE SEQUENCE [LARGE SCALE GENOMIC DNA]</scope>
    <source>
        <strain evidence="4 5">CGMCC 1.7270</strain>
    </source>
</reference>
<dbReference type="InterPro" id="IPR032622">
    <property type="entry name" value="UCP01524_HTH"/>
</dbReference>
<feature type="domain" description="UCP01524 winged helix-turn-helix" evidence="2">
    <location>
        <begin position="345"/>
        <end position="420"/>
    </location>
</feature>
<evidence type="ECO:0000259" key="1">
    <source>
        <dbReference type="Pfam" id="PF09940"/>
    </source>
</evidence>
<keyword evidence="4" id="KW-0031">Aminopeptidase</keyword>
<keyword evidence="4" id="KW-0378">Hydrolase</keyword>
<dbReference type="Pfam" id="PF16254">
    <property type="entry name" value="DUF4910"/>
    <property type="match status" value="1"/>
</dbReference>
<sequence length="425" mass="49038">MKNQIEQYFDRLFPLNRSLTGNGVRETFSILKELVDFEITEVPTGTNAFDWTVPKEWNVNEAYILTPDGRRIADFKVNNLHLMGYSVPFSGTMTFDALKEHITTRPDMPEAIPYVTSYYVERWGFCLSHNEFLTLPQEGEYYVKIDTTLEDGFMTVGEAVLPGESDEEVLFTSYCCHPSMANNELSGMLALAFLYQLLKKESKRKYTYRFYLAPETIGAIYYLSQNGMRFKEKLKGGVVITCCGDKGDYTLKKSRSDSYFNSVFKNILSAKPYKELDFFPMGSDERQYCSPGFDLPMVCFTRTMYGEYKEYHTSADDKSVIDFTALEDYVFLLKELVDSIELDDYYENQSPYGEPQLGKRGLYPTLMKIEDRGESLKRLLYLLNYSDGKHSVLDIANKMNTTVMSFQNEIQSLIAKDLLKKKDHV</sequence>
<dbReference type="EMBL" id="VLKQ01000007">
    <property type="protein sequence ID" value="TWI12168.1"/>
    <property type="molecule type" value="Genomic_DNA"/>
</dbReference>
<dbReference type="InterPro" id="IPR032610">
    <property type="entry name" value="DUF2172"/>
</dbReference>
<evidence type="ECO:0000313" key="4">
    <source>
        <dbReference type="EMBL" id="TWI12168.1"/>
    </source>
</evidence>
<dbReference type="Gene3D" id="3.50.30.90">
    <property type="match status" value="1"/>
</dbReference>
<dbReference type="STRING" id="1341154.FCR2A7T_11410"/>
<dbReference type="SUPFAM" id="SSF53187">
    <property type="entry name" value="Zn-dependent exopeptidases"/>
    <property type="match status" value="1"/>
</dbReference>
<evidence type="ECO:0000259" key="2">
    <source>
        <dbReference type="Pfam" id="PF16221"/>
    </source>
</evidence>
<name>A0A562LXC6_9FLAO</name>
<protein>
    <submittedName>
        <fullName evidence="4">Aminopeptidase-like protein</fullName>
    </submittedName>
</protein>
<comment type="caution">
    <text evidence="4">The sequence shown here is derived from an EMBL/GenBank/DDBJ whole genome shotgun (WGS) entry which is preliminary data.</text>
</comment>
<evidence type="ECO:0000313" key="5">
    <source>
        <dbReference type="Proteomes" id="UP000319848"/>
    </source>
</evidence>
<dbReference type="Pfam" id="PF09940">
    <property type="entry name" value="DUF2172"/>
    <property type="match status" value="1"/>
</dbReference>
<organism evidence="4 5">
    <name type="scientific">Flavobacterium cauense R2A-7</name>
    <dbReference type="NCBI Taxonomy" id="1341154"/>
    <lineage>
        <taxon>Bacteria</taxon>
        <taxon>Pseudomonadati</taxon>
        <taxon>Bacteroidota</taxon>
        <taxon>Flavobacteriia</taxon>
        <taxon>Flavobacteriales</taxon>
        <taxon>Flavobacteriaceae</taxon>
        <taxon>Flavobacterium</taxon>
    </lineage>
</organism>
<dbReference type="InterPro" id="IPR012353">
    <property type="entry name" value="UCP015244"/>
</dbReference>
<dbReference type="RefSeq" id="WP_035117414.1">
    <property type="nucleotide sequence ID" value="NZ_AVBI01000012.1"/>
</dbReference>
<evidence type="ECO:0000259" key="3">
    <source>
        <dbReference type="Pfam" id="PF16254"/>
    </source>
</evidence>
<feature type="domain" description="DUF4910" evidence="3">
    <location>
        <begin position="9"/>
        <end position="341"/>
    </location>
</feature>
<keyword evidence="5" id="KW-1185">Reference proteome</keyword>
<dbReference type="Proteomes" id="UP000319848">
    <property type="component" value="Unassembled WGS sequence"/>
</dbReference>
<keyword evidence="4" id="KW-0645">Protease</keyword>
<dbReference type="Gene3D" id="3.40.630.10">
    <property type="entry name" value="Zn peptidases"/>
    <property type="match status" value="1"/>
</dbReference>
<dbReference type="GO" id="GO:0004177">
    <property type="term" value="F:aminopeptidase activity"/>
    <property type="evidence" value="ECO:0007669"/>
    <property type="project" value="UniProtKB-KW"/>
</dbReference>
<dbReference type="Gene3D" id="1.10.10.10">
    <property type="entry name" value="Winged helix-like DNA-binding domain superfamily/Winged helix DNA-binding domain"/>
    <property type="match status" value="1"/>
</dbReference>
<proteinExistence type="predicted"/>
<dbReference type="Pfam" id="PF16221">
    <property type="entry name" value="HTH_47"/>
    <property type="match status" value="1"/>
</dbReference>
<dbReference type="InterPro" id="IPR032589">
    <property type="entry name" value="DUF4910"/>
</dbReference>
<dbReference type="AlphaFoldDB" id="A0A562LXC6"/>
<dbReference type="PIRSF" id="PIRSF015244">
    <property type="entry name" value="UCP015244"/>
    <property type="match status" value="1"/>
</dbReference>
<accession>A0A562LXC6</accession>
<dbReference type="InterPro" id="IPR036388">
    <property type="entry name" value="WH-like_DNA-bd_sf"/>
</dbReference>
<feature type="domain" description="DUF2172" evidence="1">
    <location>
        <begin position="56"/>
        <end position="148"/>
    </location>
</feature>
<gene>
    <name evidence="4" type="ORF">IP98_01742</name>
</gene>